<reference evidence="2" key="4">
    <citation type="submission" date="2020-09" db="EMBL/GenBank/DDBJ databases">
        <authorList>
            <person name="Sun Q."/>
            <person name="Zhou Y."/>
        </authorList>
    </citation>
    <scope>NUCLEOTIDE SEQUENCE</scope>
    <source>
        <strain evidence="2">CGMCC 4.7206</strain>
    </source>
</reference>
<gene>
    <name evidence="1" type="ORF">GCM10009545_35170</name>
    <name evidence="2" type="ORF">GCM10011581_29910</name>
</gene>
<dbReference type="EMBL" id="BAAAHC010000013">
    <property type="protein sequence ID" value="GAA0529702.1"/>
    <property type="molecule type" value="Genomic_DNA"/>
</dbReference>
<reference evidence="1" key="5">
    <citation type="submission" date="2023-12" db="EMBL/GenBank/DDBJ databases">
        <authorList>
            <person name="Sun Q."/>
            <person name="Inoue M."/>
        </authorList>
    </citation>
    <scope>NUCLEOTIDE SEQUENCE</scope>
    <source>
        <strain evidence="1">JCM 10664</strain>
    </source>
</reference>
<organism evidence="2 3">
    <name type="scientific">Saccharopolyspora thermophila</name>
    <dbReference type="NCBI Taxonomy" id="89367"/>
    <lineage>
        <taxon>Bacteria</taxon>
        <taxon>Bacillati</taxon>
        <taxon>Actinomycetota</taxon>
        <taxon>Actinomycetes</taxon>
        <taxon>Pseudonocardiales</taxon>
        <taxon>Pseudonocardiaceae</taxon>
        <taxon>Saccharopolyspora</taxon>
    </lineage>
</organism>
<reference evidence="4" key="3">
    <citation type="journal article" date="2019" name="Int. J. Syst. Evol. Microbiol.">
        <title>The Global Catalogue of Microorganisms (GCM) 10K type strain sequencing project: providing services to taxonomists for standard genome sequencing and annotation.</title>
        <authorList>
            <consortium name="The Broad Institute Genomics Platform"/>
            <consortium name="The Broad Institute Genome Sequencing Center for Infectious Disease"/>
            <person name="Wu L."/>
            <person name="Ma J."/>
        </authorList>
    </citation>
    <scope>NUCLEOTIDE SEQUENCE [LARGE SCALE GENOMIC DNA]</scope>
    <source>
        <strain evidence="4">JCM 10664</strain>
    </source>
</reference>
<dbReference type="EMBL" id="BMMT01000009">
    <property type="protein sequence ID" value="GGI90886.1"/>
    <property type="molecule type" value="Genomic_DNA"/>
</dbReference>
<evidence type="ECO:0000313" key="2">
    <source>
        <dbReference type="EMBL" id="GGI90886.1"/>
    </source>
</evidence>
<reference evidence="2 3" key="2">
    <citation type="journal article" date="2014" name="Int. J. Syst. Evol. Microbiol.">
        <title>Complete genome sequence of Corynebacterium casei LMG S-19264T (=DSM 44701T), isolated from a smear-ripened cheese.</title>
        <authorList>
            <consortium name="US DOE Joint Genome Institute (JGI-PGF)"/>
            <person name="Walter F."/>
            <person name="Albersmeier A."/>
            <person name="Kalinowski J."/>
            <person name="Ruckert C."/>
        </authorList>
    </citation>
    <scope>NUCLEOTIDE SEQUENCE [LARGE SCALE GENOMIC DNA]</scope>
    <source>
        <strain evidence="2 3">CGMCC 4.7206</strain>
    </source>
</reference>
<comment type="caution">
    <text evidence="2">The sequence shown here is derived from an EMBL/GenBank/DDBJ whole genome shotgun (WGS) entry which is preliminary data.</text>
</comment>
<proteinExistence type="predicted"/>
<protein>
    <submittedName>
        <fullName evidence="2">Uncharacterized protein</fullName>
    </submittedName>
</protein>
<sequence>MLRPTTARLAELVCAVTQHQLGELLASLSSERAPVGQHLSAEGWFFRGMSADSIRPPSFRPNSVDRSR</sequence>
<reference evidence="1" key="1">
    <citation type="journal article" date="2014" name="Int. J. Syst. Evol. Microbiol.">
        <title>Complete genome of a new Firmicutes species belonging to the dominant human colonic microbiota ('Ruminococcus bicirculans') reveals two chromosomes and a selective capacity to utilize plant glucans.</title>
        <authorList>
            <consortium name="NISC Comparative Sequencing Program"/>
            <person name="Wegmann U."/>
            <person name="Louis P."/>
            <person name="Goesmann A."/>
            <person name="Henrissat B."/>
            <person name="Duncan S.H."/>
            <person name="Flint H.J."/>
        </authorList>
    </citation>
    <scope>NUCLEOTIDE SEQUENCE</scope>
    <source>
        <strain evidence="1">JCM 10664</strain>
    </source>
</reference>
<dbReference type="AlphaFoldDB" id="A0A917JZ37"/>
<accession>A0A917JZ37</accession>
<evidence type="ECO:0000313" key="3">
    <source>
        <dbReference type="Proteomes" id="UP000597989"/>
    </source>
</evidence>
<evidence type="ECO:0000313" key="4">
    <source>
        <dbReference type="Proteomes" id="UP001500220"/>
    </source>
</evidence>
<name>A0A917JZ37_9PSEU</name>
<dbReference type="Proteomes" id="UP001500220">
    <property type="component" value="Unassembled WGS sequence"/>
</dbReference>
<keyword evidence="4" id="KW-1185">Reference proteome</keyword>
<dbReference type="Proteomes" id="UP000597989">
    <property type="component" value="Unassembled WGS sequence"/>
</dbReference>
<evidence type="ECO:0000313" key="1">
    <source>
        <dbReference type="EMBL" id="GAA0529702.1"/>
    </source>
</evidence>